<gene>
    <name evidence="1" type="ORF">METZ01_LOCUS459166</name>
</gene>
<dbReference type="AlphaFoldDB" id="A0A383AF18"/>
<organism evidence="1">
    <name type="scientific">marine metagenome</name>
    <dbReference type="NCBI Taxonomy" id="408172"/>
    <lineage>
        <taxon>unclassified sequences</taxon>
        <taxon>metagenomes</taxon>
        <taxon>ecological metagenomes</taxon>
    </lineage>
</organism>
<reference evidence="1" key="1">
    <citation type="submission" date="2018-05" db="EMBL/GenBank/DDBJ databases">
        <authorList>
            <person name="Lanie J.A."/>
            <person name="Ng W.-L."/>
            <person name="Kazmierczak K.M."/>
            <person name="Andrzejewski T.M."/>
            <person name="Davidsen T.M."/>
            <person name="Wayne K.J."/>
            <person name="Tettelin H."/>
            <person name="Glass J.I."/>
            <person name="Rusch D."/>
            <person name="Podicherti R."/>
            <person name="Tsui H.-C.T."/>
            <person name="Winkler M.E."/>
        </authorList>
    </citation>
    <scope>NUCLEOTIDE SEQUENCE</scope>
</reference>
<proteinExistence type="predicted"/>
<protein>
    <submittedName>
        <fullName evidence="1">Uncharacterized protein</fullName>
    </submittedName>
</protein>
<feature type="non-terminal residue" evidence="1">
    <location>
        <position position="23"/>
    </location>
</feature>
<sequence length="23" mass="2621">MIKQTIKLRLVSPSPFVFNNANC</sequence>
<dbReference type="EMBL" id="UINC01191593">
    <property type="protein sequence ID" value="SVE06312.1"/>
    <property type="molecule type" value="Genomic_DNA"/>
</dbReference>
<accession>A0A383AF18</accession>
<name>A0A383AF18_9ZZZZ</name>
<evidence type="ECO:0000313" key="1">
    <source>
        <dbReference type="EMBL" id="SVE06312.1"/>
    </source>
</evidence>